<evidence type="ECO:0000256" key="1">
    <source>
        <dbReference type="SAM" id="Phobius"/>
    </source>
</evidence>
<evidence type="ECO:0000313" key="3">
    <source>
        <dbReference type="Proteomes" id="UP001597032"/>
    </source>
</evidence>
<organism evidence="2 3">
    <name type="scientific">Lutibacter aestuarii</name>
    <dbReference type="NCBI Taxonomy" id="861111"/>
    <lineage>
        <taxon>Bacteria</taxon>
        <taxon>Pseudomonadati</taxon>
        <taxon>Bacteroidota</taxon>
        <taxon>Flavobacteriia</taxon>
        <taxon>Flavobacteriales</taxon>
        <taxon>Flavobacteriaceae</taxon>
        <taxon>Lutibacter</taxon>
    </lineage>
</organism>
<proteinExistence type="predicted"/>
<dbReference type="EMBL" id="JBHTIC010000019">
    <property type="protein sequence ID" value="MFD0762835.1"/>
    <property type="molecule type" value="Genomic_DNA"/>
</dbReference>
<sequence length="159" mass="18604">MGLKYNLNIIYVLIIFVFNANLIGQNKNLTSSFSNDRYQLTNTPKGYIVVFSIIDTVDSNTIQKLNDLAKSYKNKNIVFIVITDDNLNNCKINLLKNKYLNFLSENENNRIFNTYQISMYKVFPMYIVLNKKGKIIYKKKGRTNNIENKLKKRINKALK</sequence>
<dbReference type="RefSeq" id="WP_386783313.1">
    <property type="nucleotide sequence ID" value="NZ_JBHTIC010000019.1"/>
</dbReference>
<name>A0ABW2ZC65_9FLAO</name>
<dbReference type="InterPro" id="IPR036249">
    <property type="entry name" value="Thioredoxin-like_sf"/>
</dbReference>
<gene>
    <name evidence="2" type="ORF">ACFQZW_12155</name>
</gene>
<keyword evidence="3" id="KW-1185">Reference proteome</keyword>
<keyword evidence="1" id="KW-1133">Transmembrane helix</keyword>
<comment type="caution">
    <text evidence="2">The sequence shown here is derived from an EMBL/GenBank/DDBJ whole genome shotgun (WGS) entry which is preliminary data.</text>
</comment>
<keyword evidence="1" id="KW-0472">Membrane</keyword>
<dbReference type="Proteomes" id="UP001597032">
    <property type="component" value="Unassembled WGS sequence"/>
</dbReference>
<accession>A0ABW2ZC65</accession>
<reference evidence="3" key="1">
    <citation type="journal article" date="2019" name="Int. J. Syst. Evol. Microbiol.">
        <title>The Global Catalogue of Microorganisms (GCM) 10K type strain sequencing project: providing services to taxonomists for standard genome sequencing and annotation.</title>
        <authorList>
            <consortium name="The Broad Institute Genomics Platform"/>
            <consortium name="The Broad Institute Genome Sequencing Center for Infectious Disease"/>
            <person name="Wu L."/>
            <person name="Ma J."/>
        </authorList>
    </citation>
    <scope>NUCLEOTIDE SEQUENCE [LARGE SCALE GENOMIC DNA]</scope>
    <source>
        <strain evidence="3">CCUG 60022</strain>
    </source>
</reference>
<dbReference type="Gene3D" id="3.40.30.10">
    <property type="entry name" value="Glutaredoxin"/>
    <property type="match status" value="1"/>
</dbReference>
<protein>
    <submittedName>
        <fullName evidence="2">Uncharacterized protein</fullName>
    </submittedName>
</protein>
<feature type="transmembrane region" description="Helical" evidence="1">
    <location>
        <begin position="6"/>
        <end position="24"/>
    </location>
</feature>
<dbReference type="SUPFAM" id="SSF52833">
    <property type="entry name" value="Thioredoxin-like"/>
    <property type="match status" value="1"/>
</dbReference>
<evidence type="ECO:0000313" key="2">
    <source>
        <dbReference type="EMBL" id="MFD0762835.1"/>
    </source>
</evidence>
<keyword evidence="1" id="KW-0812">Transmembrane</keyword>